<dbReference type="Gene3D" id="3.40.50.300">
    <property type="entry name" value="P-loop containing nucleotide triphosphate hydrolases"/>
    <property type="match status" value="1"/>
</dbReference>
<keyword evidence="5" id="KW-1133">Transmembrane helix</keyword>
<dbReference type="EMBL" id="SIXC01000009">
    <property type="protein sequence ID" value="TBH79338.1"/>
    <property type="molecule type" value="Genomic_DNA"/>
</dbReference>
<evidence type="ECO:0000256" key="3">
    <source>
        <dbReference type="ARBA" id="ARBA00022840"/>
    </source>
</evidence>
<dbReference type="InterPro" id="IPR015854">
    <property type="entry name" value="ABC_transpr_LolD-like"/>
</dbReference>
<name>A0A6H3FD97_9BACT</name>
<dbReference type="GO" id="GO:0044874">
    <property type="term" value="P:lipoprotein localization to outer membrane"/>
    <property type="evidence" value="ECO:0007669"/>
    <property type="project" value="TreeGrafter"/>
</dbReference>
<dbReference type="GO" id="GO:0016887">
    <property type="term" value="F:ATP hydrolysis activity"/>
    <property type="evidence" value="ECO:0007669"/>
    <property type="project" value="InterPro"/>
</dbReference>
<dbReference type="AlphaFoldDB" id="A0A6H3FD97"/>
<evidence type="ECO:0000256" key="5">
    <source>
        <dbReference type="SAM" id="Phobius"/>
    </source>
</evidence>
<accession>A0A6H3FD97</accession>
<evidence type="ECO:0000313" key="7">
    <source>
        <dbReference type="EMBL" id="TBH79338.1"/>
    </source>
</evidence>
<evidence type="ECO:0000313" key="8">
    <source>
        <dbReference type="Proteomes" id="UP000292919"/>
    </source>
</evidence>
<dbReference type="PROSITE" id="PS50893">
    <property type="entry name" value="ABC_TRANSPORTER_2"/>
    <property type="match status" value="1"/>
</dbReference>
<dbReference type="InterPro" id="IPR027417">
    <property type="entry name" value="P-loop_NTPase"/>
</dbReference>
<gene>
    <name evidence="7" type="ORF">EB812_08340</name>
</gene>
<feature type="region of interest" description="Disordered" evidence="4">
    <location>
        <begin position="255"/>
        <end position="283"/>
    </location>
</feature>
<comment type="caution">
    <text evidence="7">The sequence shown here is derived from an EMBL/GenBank/DDBJ whole genome shotgun (WGS) entry which is preliminary data.</text>
</comment>
<feature type="transmembrane region" description="Helical" evidence="5">
    <location>
        <begin position="653"/>
        <end position="675"/>
    </location>
</feature>
<keyword evidence="5" id="KW-0472">Membrane</keyword>
<dbReference type="InterPro" id="IPR003439">
    <property type="entry name" value="ABC_transporter-like_ATP-bd"/>
</dbReference>
<dbReference type="GO" id="GO:0005886">
    <property type="term" value="C:plasma membrane"/>
    <property type="evidence" value="ECO:0007669"/>
    <property type="project" value="TreeGrafter"/>
</dbReference>
<sequence length="687" mass="73239">MTPPLLEIRNLYKCHTARRPAFCAGITRLDMAPGEAAGITGPSGCGKSTLLEMLALLTRPSTTERFVLRAEDRACDLAALWAHSPQQLYALRRAYLGFVHQAGGLYPFLTVQDNIGLPLRLTGQTSQAETARRVDALLEFLGLRHVARSLPETLSYGERQRTAVARALAHRPRLILADEPTSALDPEAARTTMSLLRQGARMSGAALLVVSHDHALLAATGIPACAMRQQPAAAPKAVSAAESEKIHYSLDLPPRKENAAAPQGAGPPAAAAQSAPPPQRRVPPRKGAALLCALAWRDFRHERSLSICAVLAFAAALTPLIILSGLRTGIVGTLSQRLLDNPAALAVNPYSSQRYMEEDLAALAALPSVAFVVPLTRTLASSVLIDRPGHSPLAADVLPTARGDPLLERYASTPPADGAVITTELARSLPGVTPGRRLNLRITRRQEGRLQSVTLPVRVHAVLPDAADWKNRVYLPLPLLLDMERYRDGFAVPAHGWPGKAPTSAARSFAGFRMYVDSLEAVIPIRDALKRRGIDAYTCAREVEAILDLKQALTLTALLVGGVTLAGMAFSLASLAVANVRRKALFFAQGALMGLSRRELLALPLLQMTFTALLAASCSLLFYAAAAALLDLAAAPWLESGESACALPGAQVLPLYAGSLLLACLCGGVACRQLLTLQPAEVLRRDA</sequence>
<dbReference type="InterPro" id="IPR003593">
    <property type="entry name" value="AAA+_ATPase"/>
</dbReference>
<protein>
    <submittedName>
        <fullName evidence="7">ABC transporter ATP-binding protein</fullName>
    </submittedName>
</protein>
<feature type="compositionally biased region" description="Low complexity" evidence="4">
    <location>
        <begin position="259"/>
        <end position="274"/>
    </location>
</feature>
<dbReference type="GO" id="GO:0022857">
    <property type="term" value="F:transmembrane transporter activity"/>
    <property type="evidence" value="ECO:0007669"/>
    <property type="project" value="TreeGrafter"/>
</dbReference>
<organism evidence="7 8">
    <name type="scientific">Desulfovibrio legallii</name>
    <dbReference type="NCBI Taxonomy" id="571438"/>
    <lineage>
        <taxon>Bacteria</taxon>
        <taxon>Pseudomonadati</taxon>
        <taxon>Thermodesulfobacteriota</taxon>
        <taxon>Desulfovibrionia</taxon>
        <taxon>Desulfovibrionales</taxon>
        <taxon>Desulfovibrionaceae</taxon>
        <taxon>Desulfovibrio</taxon>
    </lineage>
</organism>
<dbReference type="SUPFAM" id="SSF52540">
    <property type="entry name" value="P-loop containing nucleoside triphosphate hydrolases"/>
    <property type="match status" value="1"/>
</dbReference>
<dbReference type="GO" id="GO:0089705">
    <property type="term" value="P:protein localization to outer membrane"/>
    <property type="evidence" value="ECO:0007669"/>
    <property type="project" value="TreeGrafter"/>
</dbReference>
<comment type="similarity">
    <text evidence="1">Belongs to the ABC transporter superfamily.</text>
</comment>
<dbReference type="SMART" id="SM00382">
    <property type="entry name" value="AAA"/>
    <property type="match status" value="1"/>
</dbReference>
<evidence type="ECO:0000256" key="1">
    <source>
        <dbReference type="ARBA" id="ARBA00005417"/>
    </source>
</evidence>
<keyword evidence="3 7" id="KW-0067">ATP-binding</keyword>
<dbReference type="Pfam" id="PF00005">
    <property type="entry name" value="ABC_tran"/>
    <property type="match status" value="1"/>
</dbReference>
<feature type="domain" description="ABC transporter" evidence="6">
    <location>
        <begin position="6"/>
        <end position="254"/>
    </location>
</feature>
<feature type="transmembrane region" description="Helical" evidence="5">
    <location>
        <begin position="555"/>
        <end position="580"/>
    </location>
</feature>
<proteinExistence type="inferred from homology"/>
<keyword evidence="2" id="KW-0547">Nucleotide-binding</keyword>
<evidence type="ECO:0000256" key="2">
    <source>
        <dbReference type="ARBA" id="ARBA00022741"/>
    </source>
</evidence>
<dbReference type="GO" id="GO:0005524">
    <property type="term" value="F:ATP binding"/>
    <property type="evidence" value="ECO:0007669"/>
    <property type="project" value="UniProtKB-KW"/>
</dbReference>
<dbReference type="RefSeq" id="WP_130958073.1">
    <property type="nucleotide sequence ID" value="NZ_JBHSHA010000013.1"/>
</dbReference>
<keyword evidence="5" id="KW-0812">Transmembrane</keyword>
<feature type="transmembrane region" description="Helical" evidence="5">
    <location>
        <begin position="600"/>
        <end position="633"/>
    </location>
</feature>
<evidence type="ECO:0000259" key="6">
    <source>
        <dbReference type="PROSITE" id="PS50893"/>
    </source>
</evidence>
<reference evidence="7 8" key="1">
    <citation type="submission" date="2018-12" db="EMBL/GenBank/DDBJ databases">
        <title>First genome draft of Desulfovibrio legallis sp. nov.</title>
        <authorList>
            <person name="Ben Dhia O."/>
            <person name="Najjari A."/>
            <person name="Ferjani R."/>
            <person name="Fhoula I."/>
            <person name="Fardeau M.-L."/>
            <person name="Boudabbous A."/>
            <person name="Ouzari H.I."/>
        </authorList>
    </citation>
    <scope>NUCLEOTIDE SEQUENCE [LARGE SCALE GENOMIC DNA]</scope>
    <source>
        <strain evidence="7 8">H1T</strain>
    </source>
</reference>
<dbReference type="PANTHER" id="PTHR24220:SF689">
    <property type="entry name" value="LIPOPROTEIN-RELEASING SYSTEM ATP-BINDING PROTEIN LOLD"/>
    <property type="match status" value="1"/>
</dbReference>
<keyword evidence="8" id="KW-1185">Reference proteome</keyword>
<dbReference type="PANTHER" id="PTHR24220">
    <property type="entry name" value="IMPORT ATP-BINDING PROTEIN"/>
    <property type="match status" value="1"/>
</dbReference>
<dbReference type="Proteomes" id="UP000292919">
    <property type="component" value="Unassembled WGS sequence"/>
</dbReference>
<evidence type="ECO:0000256" key="4">
    <source>
        <dbReference type="SAM" id="MobiDB-lite"/>
    </source>
</evidence>